<dbReference type="InterPro" id="IPR011933">
    <property type="entry name" value="Double_TM_dom"/>
</dbReference>
<keyword evidence="1" id="KW-1133">Transmembrane helix</keyword>
<dbReference type="EMBL" id="VOOR01000025">
    <property type="protein sequence ID" value="TXB62694.1"/>
    <property type="molecule type" value="Genomic_DNA"/>
</dbReference>
<evidence type="ECO:0000313" key="3">
    <source>
        <dbReference type="EMBL" id="TXB62694.1"/>
    </source>
</evidence>
<feature type="transmembrane region" description="Helical" evidence="1">
    <location>
        <begin position="653"/>
        <end position="675"/>
    </location>
</feature>
<keyword evidence="1" id="KW-0472">Membrane</keyword>
<dbReference type="InterPro" id="IPR029062">
    <property type="entry name" value="Class_I_gatase-like"/>
</dbReference>
<sequence>MQFLFPAFLIALTAIAVPIIIHLFHFRRFKKVYFTNVRFLRTVKEETSTRSRLRNLLVLLMRALALVFLVLGFAQPFIPQEGAAVKKGAKAVSVYIDNSFSMEAMSEDVPLVEKAKQRAREIVEAYGPSDEFQVLTNDFEGRDQRVLSQEDALSRIEEIEAGPAVHTLSEVLERQRQALSAAAGEQMVLYHISDFQESISDIRNYADTTAALNLIPLQAVQEKNISIDSAWLLNPMPMPGQPNPLVVRVRNHTEEDAENIRLSLRYDGQAKPVGTLTVPSRSAINDTVNIGVQRTGWHRAKLNITDFPVQFDDDYFMAFYVKEQVRVLSIGSGSPSPFVKAAFSGAPNFVVEEANSLALDYAGLRSYDLIVLNELAGISSGLSAELRQYVEDGGNVAVFPPRNADLPQYRSFLNGLGANELLRFEEQPRQASRLNTDEFIFRDVYENQSADLRLPATQGNFVFSDYAARTEEALLTYRDGSSMVSKYAYGGGNLYVSAAPLSTDFSNLVASGEVFIPMLYRMAISSRQGQELAYTIGQDATLTAPHEALSGDEVYKLGAERQEFIPGQRIAGTKVFLTVRGQMSEAGYYDLYLRANEPLATYAFNYDRRESALNYLSPSELSEQVGPLASIIDIAPNAVLTATIAERSQGVALWRWCLILALAFLLAEVLLLRFWKV</sequence>
<gene>
    <name evidence="3" type="ORF">FRY97_12655</name>
</gene>
<feature type="domain" description="Aerotolerance regulator N-terminal" evidence="2">
    <location>
        <begin position="1"/>
        <end position="76"/>
    </location>
</feature>
<keyword evidence="1" id="KW-0812">Transmembrane</keyword>
<feature type="transmembrane region" description="Helical" evidence="1">
    <location>
        <begin position="6"/>
        <end position="24"/>
    </location>
</feature>
<proteinExistence type="predicted"/>
<dbReference type="Gene3D" id="3.40.50.880">
    <property type="match status" value="1"/>
</dbReference>
<dbReference type="InterPro" id="IPR024163">
    <property type="entry name" value="Aerotolerance_reg_N"/>
</dbReference>
<organism evidence="3 4">
    <name type="scientific">Phaeodactylibacter luteus</name>
    <dbReference type="NCBI Taxonomy" id="1564516"/>
    <lineage>
        <taxon>Bacteria</taxon>
        <taxon>Pseudomonadati</taxon>
        <taxon>Bacteroidota</taxon>
        <taxon>Saprospiria</taxon>
        <taxon>Saprospirales</taxon>
        <taxon>Haliscomenobacteraceae</taxon>
        <taxon>Phaeodactylibacter</taxon>
    </lineage>
</organism>
<dbReference type="SUPFAM" id="SSF52317">
    <property type="entry name" value="Class I glutamine amidotransferase-like"/>
    <property type="match status" value="1"/>
</dbReference>
<keyword evidence="4" id="KW-1185">Reference proteome</keyword>
<evidence type="ECO:0000313" key="4">
    <source>
        <dbReference type="Proteomes" id="UP000321580"/>
    </source>
</evidence>
<reference evidence="3 4" key="1">
    <citation type="submission" date="2019-08" db="EMBL/GenBank/DDBJ databases">
        <title>Genome of Phaeodactylibacter luteus.</title>
        <authorList>
            <person name="Bowman J.P."/>
        </authorList>
    </citation>
    <scope>NUCLEOTIDE SEQUENCE [LARGE SCALE GENOMIC DNA]</scope>
    <source>
        <strain evidence="3 4">KCTC 42180</strain>
    </source>
</reference>
<dbReference type="AlphaFoldDB" id="A0A5C6RL65"/>
<dbReference type="RefSeq" id="WP_147167910.1">
    <property type="nucleotide sequence ID" value="NZ_VOOR01000025.1"/>
</dbReference>
<protein>
    <recommendedName>
        <fullName evidence="2">Aerotolerance regulator N-terminal domain-containing protein</fullName>
    </recommendedName>
</protein>
<dbReference type="Proteomes" id="UP000321580">
    <property type="component" value="Unassembled WGS sequence"/>
</dbReference>
<dbReference type="OrthoDB" id="9810200at2"/>
<name>A0A5C6RL65_9BACT</name>
<dbReference type="PANTHER" id="PTHR37464">
    <property type="entry name" value="BLL2463 PROTEIN"/>
    <property type="match status" value="1"/>
</dbReference>
<feature type="transmembrane region" description="Helical" evidence="1">
    <location>
        <begin position="56"/>
        <end position="78"/>
    </location>
</feature>
<dbReference type="PANTHER" id="PTHR37464:SF1">
    <property type="entry name" value="BLL2463 PROTEIN"/>
    <property type="match status" value="1"/>
</dbReference>
<dbReference type="NCBIfam" id="TIGR02226">
    <property type="entry name" value="two_anch"/>
    <property type="match status" value="1"/>
</dbReference>
<evidence type="ECO:0000259" key="2">
    <source>
        <dbReference type="Pfam" id="PF07584"/>
    </source>
</evidence>
<comment type="caution">
    <text evidence="3">The sequence shown here is derived from an EMBL/GenBank/DDBJ whole genome shotgun (WGS) entry which is preliminary data.</text>
</comment>
<accession>A0A5C6RL65</accession>
<evidence type="ECO:0000256" key="1">
    <source>
        <dbReference type="SAM" id="Phobius"/>
    </source>
</evidence>
<dbReference type="Pfam" id="PF07584">
    <property type="entry name" value="BatA"/>
    <property type="match status" value="1"/>
</dbReference>